<accession>A0A6N7PUD6</accession>
<keyword evidence="2" id="KW-1185">Reference proteome</keyword>
<dbReference type="EMBL" id="WJIE01000006">
    <property type="protein sequence ID" value="MRG94416.1"/>
    <property type="molecule type" value="Genomic_DNA"/>
</dbReference>
<dbReference type="Proteomes" id="UP000440224">
    <property type="component" value="Unassembled WGS sequence"/>
</dbReference>
<name>A0A6N7PUD6_9BACT</name>
<dbReference type="RefSeq" id="WP_153821273.1">
    <property type="nucleotide sequence ID" value="NZ_WJIE01000006.1"/>
</dbReference>
<organism evidence="1 2">
    <name type="scientific">Polyangium spumosum</name>
    <dbReference type="NCBI Taxonomy" id="889282"/>
    <lineage>
        <taxon>Bacteria</taxon>
        <taxon>Pseudomonadati</taxon>
        <taxon>Myxococcota</taxon>
        <taxon>Polyangia</taxon>
        <taxon>Polyangiales</taxon>
        <taxon>Polyangiaceae</taxon>
        <taxon>Polyangium</taxon>
    </lineage>
</organism>
<protein>
    <recommendedName>
        <fullName evidence="3">Lipoprotein</fullName>
    </recommendedName>
</protein>
<gene>
    <name evidence="1" type="ORF">GF068_21195</name>
</gene>
<dbReference type="PROSITE" id="PS51257">
    <property type="entry name" value="PROKAR_LIPOPROTEIN"/>
    <property type="match status" value="1"/>
</dbReference>
<sequence>MRTFAILVSAGAALLASGCGLVKVQGIPGLEGLAGDDSGPAKVGAFGSLPYDEEEAGKAVLATFKSWDYTSCRSNDCVPKFQKQVGVKEYQDKQTYVYRYNPRRTLKNPDPTWLTGWDELSEDEHSNTADITYEALIVAAMRRTWLAKCHADYAAIDKELRANDAKWATEIAEASKIPNPYGRISALLGLQAKAEKAAPEKDIYLDKLTHYVGFRRDLRIAIKQAYEATGRDYLYAIERPSSPKNKIRARLDAATERDLYCYYATSGTARTPGLDGAAFGNSYTEKGAKFVKPLFPEGTREKFADLLEAEAKKSDDEVRPVSIDKVYIEDIAKGEKEMPGHPKLGYMSETSEVTKVTQNGSKTELEAFYTYTTEFAYDCVETNRIHSVQNGRIVYREICKHGKHTREKTTRITLGELPEGVTIQVGDRLTGYAFVKKHEQKKPVNTKSLIKETELWELELHHLSNLQHKNKQKPGGHWF</sequence>
<evidence type="ECO:0000313" key="1">
    <source>
        <dbReference type="EMBL" id="MRG94416.1"/>
    </source>
</evidence>
<comment type="caution">
    <text evidence="1">The sequence shown here is derived from an EMBL/GenBank/DDBJ whole genome shotgun (WGS) entry which is preliminary data.</text>
</comment>
<evidence type="ECO:0000313" key="2">
    <source>
        <dbReference type="Proteomes" id="UP000440224"/>
    </source>
</evidence>
<proteinExistence type="predicted"/>
<evidence type="ECO:0008006" key="3">
    <source>
        <dbReference type="Google" id="ProtNLM"/>
    </source>
</evidence>
<dbReference type="AlphaFoldDB" id="A0A6N7PUD6"/>
<reference evidence="1 2" key="1">
    <citation type="submission" date="2019-10" db="EMBL/GenBank/DDBJ databases">
        <title>A soil myxobacterium in the family Polyangiaceae.</title>
        <authorList>
            <person name="Li Y."/>
            <person name="Wang J."/>
        </authorList>
    </citation>
    <scope>NUCLEOTIDE SEQUENCE [LARGE SCALE GENOMIC DNA]</scope>
    <source>
        <strain evidence="1 2">DSM 14734</strain>
    </source>
</reference>